<comment type="caution">
    <text evidence="1">The sequence shown here is derived from an EMBL/GenBank/DDBJ whole genome shotgun (WGS) entry which is preliminary data.</text>
</comment>
<protein>
    <submittedName>
        <fullName evidence="1">Family 8 glycosyl transferase</fullName>
    </submittedName>
</protein>
<evidence type="ECO:0000313" key="1">
    <source>
        <dbReference type="EMBL" id="NDJ74315.1"/>
    </source>
</evidence>
<keyword evidence="1" id="KW-0808">Transferase</keyword>
<reference evidence="1" key="1">
    <citation type="submission" date="2020-01" db="EMBL/GenBank/DDBJ databases">
        <title>Vaginal microbiome of pregnant Indian women: Insights into the genome of dominants Lactobacillus species.</title>
        <authorList>
            <person name="Das B."/>
            <person name="Mehta O."/>
            <person name="Ghosh T.S."/>
            <person name="Kothidar A."/>
            <person name="Gowtham M.R."/>
            <person name="Mitra R."/>
            <person name="Kshetrapal P."/>
            <person name="Wadhwa N."/>
            <person name="Thiruvengadam R."/>
            <person name="Nair G.B."/>
            <person name="Bhatnagar S."/>
            <person name="Das B."/>
        </authorList>
    </citation>
    <scope>NUCLEOTIDE SEQUENCE</scope>
    <source>
        <strain evidence="1">Indica</strain>
    </source>
</reference>
<gene>
    <name evidence="1" type="ORF">GWG61_07480</name>
</gene>
<dbReference type="InterPro" id="IPR029044">
    <property type="entry name" value="Nucleotide-diphossugar_trans"/>
</dbReference>
<dbReference type="InterPro" id="IPR050587">
    <property type="entry name" value="GNT1/Glycosyltrans_8"/>
</dbReference>
<dbReference type="Pfam" id="PF01501">
    <property type="entry name" value="Glyco_transf_8"/>
    <property type="match status" value="1"/>
</dbReference>
<proteinExistence type="predicted"/>
<dbReference type="AlphaFoldDB" id="A0A6B2FV06"/>
<dbReference type="CDD" id="cd04194">
    <property type="entry name" value="GT8_A4GalT_like"/>
    <property type="match status" value="1"/>
</dbReference>
<accession>A0A6B2FV06</accession>
<sequence>MKKVIALSANYGYVDKVETTIKSILYNVKNVEIHLLNYDIPQEWFANINRYANQIGSRIIDEKFDPEELHDLDSTYKHINQMTFARLLIPKLMNEDRVLYLDSDLIVDRNIDELFSWNFKDKEILAVPNIFDIKDENKIKAETPAYSINAGVLLINNQELRKEPDLSEKLLDFARKNNFLLDDQDTINKWFKGKIGSLPFTYNYQIGADRTLFWCNVDSAINVLDSIKHPKIINYISGDKPFNLFSEGRMRQKWWFYHNLELSQVVGKYQPLDLEKMKEKPFAGEIFTFTNSAIIDHLEELVQKLPEYHFNVASWSNMAWNLKHLAKYQNITLYPFVIGKHLEFLFKNTKVYLDINEDNKEQDVIKQIEGNGIPILSFESTADRNTKYSKYEIFKNNQVDQMVQRIRQLAK</sequence>
<organism evidence="1">
    <name type="scientific">Lactobacillus paragasseri</name>
    <dbReference type="NCBI Taxonomy" id="2107999"/>
    <lineage>
        <taxon>Bacteria</taxon>
        <taxon>Bacillati</taxon>
        <taxon>Bacillota</taxon>
        <taxon>Bacilli</taxon>
        <taxon>Lactobacillales</taxon>
        <taxon>Lactobacillaceae</taxon>
        <taxon>Lactobacillus</taxon>
    </lineage>
</organism>
<dbReference type="InterPro" id="IPR002495">
    <property type="entry name" value="Glyco_trans_8"/>
</dbReference>
<name>A0A6B2FV06_9LACO</name>
<dbReference type="EMBL" id="JAADJO010000017">
    <property type="protein sequence ID" value="NDJ74315.1"/>
    <property type="molecule type" value="Genomic_DNA"/>
</dbReference>
<dbReference type="Gene3D" id="3.90.550.10">
    <property type="entry name" value="Spore Coat Polysaccharide Biosynthesis Protein SpsA, Chain A"/>
    <property type="match status" value="1"/>
</dbReference>
<dbReference type="RefSeq" id="WP_162014175.1">
    <property type="nucleotide sequence ID" value="NZ_CAZZQF010000001.1"/>
</dbReference>
<dbReference type="PANTHER" id="PTHR11183">
    <property type="entry name" value="GLYCOGENIN SUBFAMILY MEMBER"/>
    <property type="match status" value="1"/>
</dbReference>
<dbReference type="GO" id="GO:0016757">
    <property type="term" value="F:glycosyltransferase activity"/>
    <property type="evidence" value="ECO:0007669"/>
    <property type="project" value="InterPro"/>
</dbReference>
<dbReference type="SUPFAM" id="SSF53448">
    <property type="entry name" value="Nucleotide-diphospho-sugar transferases"/>
    <property type="match status" value="1"/>
</dbReference>